<keyword evidence="3" id="KW-1185">Reference proteome</keyword>
<comment type="caution">
    <text evidence="2">The sequence shown here is derived from an EMBL/GenBank/DDBJ whole genome shotgun (WGS) entry which is preliminary data.</text>
</comment>
<dbReference type="GeneID" id="98568124"/>
<protein>
    <recommendedName>
        <fullName evidence="1">Mga helix-turn-helix domain-containing protein</fullName>
    </recommendedName>
</protein>
<accession>A0A429ZPU3</accession>
<evidence type="ECO:0000313" key="3">
    <source>
        <dbReference type="Proteomes" id="UP000287239"/>
    </source>
</evidence>
<dbReference type="EMBL" id="NGJU01000009">
    <property type="protein sequence ID" value="RST95722.1"/>
    <property type="molecule type" value="Genomic_DNA"/>
</dbReference>
<dbReference type="InterPro" id="IPR007737">
    <property type="entry name" value="Mga_HTH"/>
</dbReference>
<sequence>MMKATLEVNLQRLVSIIDIVTLHKAVDISELADYVGASKKTLLNDIKDFNENYPPFKLEASPHYYRLTHPVNFSIRELYQMILNNSSSVEFIWSILLKEYSLDEYAEVNFTSSSNIRRLIKRFNDTFAEKNLPLEVVTKPFLHIAGEENLIRQLYQHLVTERYGIDFLTEFPGLPEIYTEIQHLVIRNFPNDKDIVDCYSVVLLIFIAAKRQNQAFYTTHSAKHKIKAYTLAITALFKKSTLLDSLLWDHLQFKVKISSVADILPFDSPSIIPTMYLKHKPDYYINKNLGITYADVLEFTTDFFKAIDLEVEQITPPTIWLYNVMAAQQRFPFYIFNRYYFFKNHLNKTKPTTVTTFFEHCEQSKLFDQSIQTDDLRNELFYHIIMATPEFSNRLLSVIEPKKVIFLSTFSTLLYFRLQYITAKKYPQLSDVDIYHGSLTNLDYELLDKYDVIVTDMPLVDSPIIDKVIRFSFSDVANFWKDFETLIT</sequence>
<dbReference type="OrthoDB" id="2172289at2"/>
<name>A0A429ZPU3_9ENTE</name>
<evidence type="ECO:0000259" key="1">
    <source>
        <dbReference type="Pfam" id="PF05043"/>
    </source>
</evidence>
<dbReference type="AlphaFoldDB" id="A0A429ZPU3"/>
<organism evidence="2 3">
    <name type="scientific">Vagococcus salmoninarum</name>
    <dbReference type="NCBI Taxonomy" id="2739"/>
    <lineage>
        <taxon>Bacteria</taxon>
        <taxon>Bacillati</taxon>
        <taxon>Bacillota</taxon>
        <taxon>Bacilli</taxon>
        <taxon>Lactobacillales</taxon>
        <taxon>Enterococcaceae</taxon>
        <taxon>Vagococcus</taxon>
    </lineage>
</organism>
<dbReference type="RefSeq" id="WP_126779518.1">
    <property type="nucleotide sequence ID" value="NZ_CAUQJP010000046.1"/>
</dbReference>
<dbReference type="Pfam" id="PF05043">
    <property type="entry name" value="Mga"/>
    <property type="match status" value="1"/>
</dbReference>
<gene>
    <name evidence="2" type="ORF">CBF35_07055</name>
</gene>
<dbReference type="Proteomes" id="UP000287239">
    <property type="component" value="Unassembled WGS sequence"/>
</dbReference>
<proteinExistence type="predicted"/>
<reference evidence="2 3" key="1">
    <citation type="submission" date="2017-05" db="EMBL/GenBank/DDBJ databases">
        <title>Vagococcus spp. assemblies.</title>
        <authorList>
            <person name="Gulvik C.A."/>
        </authorList>
    </citation>
    <scope>NUCLEOTIDE SEQUENCE [LARGE SCALE GENOMIC DNA]</scope>
    <source>
        <strain evidence="2 3">NCFB 2777</strain>
    </source>
</reference>
<feature type="domain" description="Mga helix-turn-helix" evidence="1">
    <location>
        <begin position="72"/>
        <end position="157"/>
    </location>
</feature>
<evidence type="ECO:0000313" key="2">
    <source>
        <dbReference type="EMBL" id="RST95722.1"/>
    </source>
</evidence>